<keyword evidence="1" id="KW-0808">Transferase</keyword>
<keyword evidence="5" id="KW-1185">Reference proteome</keyword>
<evidence type="ECO:0000259" key="3">
    <source>
        <dbReference type="PROSITE" id="PS51186"/>
    </source>
</evidence>
<evidence type="ECO:0000256" key="2">
    <source>
        <dbReference type="ARBA" id="ARBA00023315"/>
    </source>
</evidence>
<dbReference type="GeneID" id="91341396"/>
<dbReference type="EMBL" id="CP109495">
    <property type="protein sequence ID" value="WUX55501.1"/>
    <property type="molecule type" value="Genomic_DNA"/>
</dbReference>
<dbReference type="Gene3D" id="3.40.630.30">
    <property type="match status" value="1"/>
</dbReference>
<keyword evidence="2" id="KW-0012">Acyltransferase</keyword>
<dbReference type="SUPFAM" id="SSF55729">
    <property type="entry name" value="Acyl-CoA N-acyltransferases (Nat)"/>
    <property type="match status" value="1"/>
</dbReference>
<dbReference type="Proteomes" id="UP001432209">
    <property type="component" value="Chromosome"/>
</dbReference>
<sequence length="165" mass="17983">MNWIVRPESFAAPEATRLRRDYYAEVASRYWRRPATEAEVDEGLADDPPDELTPPTGEFVVGRYGGVPQSCGGVLLLAGPGSRTAELTRVYVRPAVRGTGGGRALLAALEEAARGLGATRIVLDTRLDLVEARGLYAACGYDEIPAYNEGPYREIWFGKDLKDPP</sequence>
<evidence type="ECO:0000313" key="5">
    <source>
        <dbReference type="Proteomes" id="UP001432209"/>
    </source>
</evidence>
<dbReference type="PANTHER" id="PTHR43877">
    <property type="entry name" value="AMINOALKYLPHOSPHONATE N-ACETYLTRANSFERASE-RELATED-RELATED"/>
    <property type="match status" value="1"/>
</dbReference>
<dbReference type="PROSITE" id="PS51186">
    <property type="entry name" value="GNAT"/>
    <property type="match status" value="1"/>
</dbReference>
<organism evidence="4 5">
    <name type="scientific">Streptomyces niveus</name>
    <name type="common">Streptomyces spheroides</name>
    <dbReference type="NCBI Taxonomy" id="193462"/>
    <lineage>
        <taxon>Bacteria</taxon>
        <taxon>Bacillati</taxon>
        <taxon>Actinomycetota</taxon>
        <taxon>Actinomycetes</taxon>
        <taxon>Kitasatosporales</taxon>
        <taxon>Streptomycetaceae</taxon>
        <taxon>Streptomyces</taxon>
    </lineage>
</organism>
<protein>
    <submittedName>
        <fullName evidence="4">GNAT family N-acetyltransferase</fullName>
    </submittedName>
</protein>
<dbReference type="InterPro" id="IPR016181">
    <property type="entry name" value="Acyl_CoA_acyltransferase"/>
</dbReference>
<accession>A0ABZ2ABE7</accession>
<dbReference type="Pfam" id="PF00583">
    <property type="entry name" value="Acetyltransf_1"/>
    <property type="match status" value="1"/>
</dbReference>
<reference evidence="4" key="1">
    <citation type="submission" date="2022-10" db="EMBL/GenBank/DDBJ databases">
        <title>The complete genomes of actinobacterial strains from the NBC collection.</title>
        <authorList>
            <person name="Joergensen T.S."/>
            <person name="Alvarez Arevalo M."/>
            <person name="Sterndorff E.B."/>
            <person name="Faurdal D."/>
            <person name="Vuksanovic O."/>
            <person name="Mourched A.-S."/>
            <person name="Charusanti P."/>
            <person name="Shaw S."/>
            <person name="Blin K."/>
            <person name="Weber T."/>
        </authorList>
    </citation>
    <scope>NUCLEOTIDE SEQUENCE</scope>
    <source>
        <strain evidence="4">NBC_01432</strain>
    </source>
</reference>
<evidence type="ECO:0000313" key="4">
    <source>
        <dbReference type="EMBL" id="WUX55501.1"/>
    </source>
</evidence>
<dbReference type="PANTHER" id="PTHR43877:SF2">
    <property type="entry name" value="AMINOALKYLPHOSPHONATE N-ACETYLTRANSFERASE-RELATED"/>
    <property type="match status" value="1"/>
</dbReference>
<evidence type="ECO:0000256" key="1">
    <source>
        <dbReference type="ARBA" id="ARBA00022679"/>
    </source>
</evidence>
<proteinExistence type="predicted"/>
<dbReference type="InterPro" id="IPR000182">
    <property type="entry name" value="GNAT_dom"/>
</dbReference>
<dbReference type="InterPro" id="IPR050832">
    <property type="entry name" value="Bact_Acetyltransf"/>
</dbReference>
<dbReference type="RefSeq" id="WP_329079384.1">
    <property type="nucleotide sequence ID" value="NZ_CP108849.2"/>
</dbReference>
<name>A0ABZ2ABE7_STRNV</name>
<gene>
    <name evidence="4" type="ORF">OG442_30465</name>
</gene>
<feature type="domain" description="N-acetyltransferase" evidence="3">
    <location>
        <begin position="10"/>
        <end position="162"/>
    </location>
</feature>